<evidence type="ECO:0000313" key="2">
    <source>
        <dbReference type="EMBL" id="SNX75872.1"/>
    </source>
</evidence>
<name>A0A285D7U1_9BACI</name>
<organism evidence="2 3">
    <name type="scientific">Bacillus oleivorans</name>
    <dbReference type="NCBI Taxonomy" id="1448271"/>
    <lineage>
        <taxon>Bacteria</taxon>
        <taxon>Bacillati</taxon>
        <taxon>Bacillota</taxon>
        <taxon>Bacilli</taxon>
        <taxon>Bacillales</taxon>
        <taxon>Bacillaceae</taxon>
        <taxon>Bacillus</taxon>
    </lineage>
</organism>
<dbReference type="Gene3D" id="1.10.10.60">
    <property type="entry name" value="Homeodomain-like"/>
    <property type="match status" value="1"/>
</dbReference>
<dbReference type="Gene3D" id="3.90.75.20">
    <property type="match status" value="1"/>
</dbReference>
<dbReference type="InterPro" id="IPR044925">
    <property type="entry name" value="His-Me_finger_sf"/>
</dbReference>
<feature type="domain" description="HNH nuclease" evidence="1">
    <location>
        <begin position="53"/>
        <end position="91"/>
    </location>
</feature>
<proteinExistence type="predicted"/>
<reference evidence="2 3" key="1">
    <citation type="submission" date="2017-08" db="EMBL/GenBank/DDBJ databases">
        <authorList>
            <person name="de Groot N.N."/>
        </authorList>
    </citation>
    <scope>NUCLEOTIDE SEQUENCE [LARGE SCALE GENOMIC DNA]</scope>
    <source>
        <strain evidence="2 3">JC228</strain>
    </source>
</reference>
<accession>A0A285D7U1</accession>
<evidence type="ECO:0000259" key="1">
    <source>
        <dbReference type="Pfam" id="PF13392"/>
    </source>
</evidence>
<dbReference type="InterPro" id="IPR003615">
    <property type="entry name" value="HNH_nuc"/>
</dbReference>
<dbReference type="Proteomes" id="UP000219546">
    <property type="component" value="Unassembled WGS sequence"/>
</dbReference>
<protein>
    <submittedName>
        <fullName evidence="2">HTH domain-containing protein</fullName>
    </submittedName>
</protein>
<keyword evidence="3" id="KW-1185">Reference proteome</keyword>
<dbReference type="Pfam" id="PF13392">
    <property type="entry name" value="HNH_3"/>
    <property type="match status" value="1"/>
</dbReference>
<dbReference type="SUPFAM" id="SSF46689">
    <property type="entry name" value="Homeodomain-like"/>
    <property type="match status" value="1"/>
</dbReference>
<dbReference type="SUPFAM" id="SSF54060">
    <property type="entry name" value="His-Me finger endonucleases"/>
    <property type="match status" value="1"/>
</dbReference>
<dbReference type="EMBL" id="OAOP01000020">
    <property type="protein sequence ID" value="SNX75872.1"/>
    <property type="molecule type" value="Genomic_DNA"/>
</dbReference>
<dbReference type="InterPro" id="IPR009057">
    <property type="entry name" value="Homeodomain-like_sf"/>
</dbReference>
<sequence length="177" mass="20832">MPTPKNKQTYYSVIINGQVHDVTGRKRTPSGYIALCIKSHPFSDKVNGYIFEHRVVMEMKLGRYLQPNEVVHHKNEIKHDNRLENLKLMEHGAHTAMHHTGAKRSKKTREKLSSWAKERLEDKTNHPSYKDVDTKLIEMVEQGYKATEISRKLNVTRRTVYNKIDYLNLRERYSNVK</sequence>
<evidence type="ECO:0000313" key="3">
    <source>
        <dbReference type="Proteomes" id="UP000219546"/>
    </source>
</evidence>
<gene>
    <name evidence="2" type="ORF">SAMN05877753_12011</name>
</gene>
<dbReference type="AlphaFoldDB" id="A0A285D7U1"/>
<dbReference type="RefSeq" id="WP_097160841.1">
    <property type="nucleotide sequence ID" value="NZ_JBEPMQ010000025.1"/>
</dbReference>
<dbReference type="OrthoDB" id="6631788at2"/>